<dbReference type="NCBIfam" id="NF038403">
    <property type="entry name" value="perm_prefix_1"/>
    <property type="match status" value="1"/>
</dbReference>
<feature type="transmembrane region" description="Helical" evidence="1">
    <location>
        <begin position="300"/>
        <end position="325"/>
    </location>
</feature>
<accession>F2JH72</accession>
<protein>
    <submittedName>
        <fullName evidence="2">Uncharacterized protein</fullName>
    </submittedName>
</protein>
<proteinExistence type="predicted"/>
<name>F2JH72_CELLD</name>
<dbReference type="InterPro" id="IPR047928">
    <property type="entry name" value="Perm_prefix_1"/>
</dbReference>
<dbReference type="AlphaFoldDB" id="F2JH72"/>
<organism evidence="2 3">
    <name type="scientific">Cellulosilyticum lentocellum (strain ATCC 49066 / DSM 5427 / NCIMB 11756 / RHM5)</name>
    <name type="common">Clostridium lentocellum</name>
    <dbReference type="NCBI Taxonomy" id="642492"/>
    <lineage>
        <taxon>Bacteria</taxon>
        <taxon>Bacillati</taxon>
        <taxon>Bacillota</taxon>
        <taxon>Clostridia</taxon>
        <taxon>Lachnospirales</taxon>
        <taxon>Cellulosilyticaceae</taxon>
        <taxon>Cellulosilyticum</taxon>
    </lineage>
</organism>
<dbReference type="HOGENOM" id="CLU_060318_2_0_9"/>
<dbReference type="STRING" id="642492.Clole_0130"/>
<feature type="transmembrane region" description="Helical" evidence="1">
    <location>
        <begin position="142"/>
        <end position="162"/>
    </location>
</feature>
<evidence type="ECO:0000313" key="2">
    <source>
        <dbReference type="EMBL" id="ADZ81887.1"/>
    </source>
</evidence>
<evidence type="ECO:0000313" key="3">
    <source>
        <dbReference type="Proteomes" id="UP000008467"/>
    </source>
</evidence>
<keyword evidence="1" id="KW-0472">Membrane</keyword>
<gene>
    <name evidence="2" type="ordered locus">Clole_0130</name>
</gene>
<keyword evidence="3" id="KW-1185">Reference proteome</keyword>
<dbReference type="eggNOG" id="COG1396">
    <property type="taxonomic scope" value="Bacteria"/>
</dbReference>
<keyword evidence="1" id="KW-0812">Transmembrane</keyword>
<feature type="transmembrane region" description="Helical" evidence="1">
    <location>
        <begin position="275"/>
        <end position="294"/>
    </location>
</feature>
<feature type="transmembrane region" description="Helical" evidence="1">
    <location>
        <begin position="229"/>
        <end position="251"/>
    </location>
</feature>
<dbReference type="RefSeq" id="WP_013655188.1">
    <property type="nucleotide sequence ID" value="NC_015275.1"/>
</dbReference>
<keyword evidence="1" id="KW-1133">Transmembrane helix</keyword>
<evidence type="ECO:0000256" key="1">
    <source>
        <dbReference type="SAM" id="Phobius"/>
    </source>
</evidence>
<dbReference type="KEGG" id="cle:Clole_0130"/>
<sequence length="328" mass="35804">MEIIKNYLDNVFQSLPQTKEILNLKDELLANMGDKYEELKANGKTENEAIGIVISEFGNIDELLKEMNINVSSESQLSLNKPVGPTLSLEDARNFISLKRKSARFVGLGVALILLGVATLIGCIALIDANIILKQANSNSKGMFPVIMLFLFIVPAVGLFIFSGTQLEPFKFIEEGGFELSASAKAILSKEYPSVSAQKPVAIITGVSLCILSPVPIFLGSMFSNNLTLAGVCILLVMIALAVNIFIYTGMVPEAYKRLLKLEEFSPEKKQEDKLIGAVAGIVWPLATAVFLFLGFVFNLWGICWLVFPITGMLFGGFCAFYSALHSK</sequence>
<feature type="transmembrane region" description="Helical" evidence="1">
    <location>
        <begin position="201"/>
        <end position="223"/>
    </location>
</feature>
<reference evidence="2 3" key="1">
    <citation type="journal article" date="2011" name="J. Bacteriol.">
        <title>Complete genome sequence of the cellulose-degrading bacterium Cellulosilyticum lentocellum.</title>
        <authorList>
            <consortium name="US DOE Joint Genome Institute"/>
            <person name="Miller D.A."/>
            <person name="Suen G."/>
            <person name="Bruce D."/>
            <person name="Copeland A."/>
            <person name="Cheng J.F."/>
            <person name="Detter C."/>
            <person name="Goodwin L.A."/>
            <person name="Han C.S."/>
            <person name="Hauser L.J."/>
            <person name="Land M.L."/>
            <person name="Lapidus A."/>
            <person name="Lucas S."/>
            <person name="Meincke L."/>
            <person name="Pitluck S."/>
            <person name="Tapia R."/>
            <person name="Teshima H."/>
            <person name="Woyke T."/>
            <person name="Fox B.G."/>
            <person name="Angert E.R."/>
            <person name="Currie C.R."/>
        </authorList>
    </citation>
    <scope>NUCLEOTIDE SEQUENCE [LARGE SCALE GENOMIC DNA]</scope>
    <source>
        <strain evidence="3">ATCC 49066 / DSM 5427 / NCIMB 11756 / RHM5</strain>
    </source>
</reference>
<feature type="transmembrane region" description="Helical" evidence="1">
    <location>
        <begin position="105"/>
        <end position="127"/>
    </location>
</feature>
<dbReference type="EMBL" id="CP002582">
    <property type="protein sequence ID" value="ADZ81887.1"/>
    <property type="molecule type" value="Genomic_DNA"/>
</dbReference>
<dbReference type="Proteomes" id="UP000008467">
    <property type="component" value="Chromosome"/>
</dbReference>